<dbReference type="Gramene" id="PUZ51602">
    <property type="protein sequence ID" value="PUZ51602"/>
    <property type="gene ID" value="GQ55_6G201400"/>
</dbReference>
<sequence>MEKTEQNQRHALFQIQCVVKEYYCRMIIDGGSCNNLTISDISDMVKKFALSTKPHPHLYHIQWLNNTGKAKAKVTRLVRINFAIGSYHDVDECDVVPMQTCHILLGRSWHFDTDCVHLSRSN</sequence>
<gene>
    <name evidence="1" type="ORF">GQ55_6G201400</name>
</gene>
<proteinExistence type="predicted"/>
<evidence type="ECO:0000313" key="2">
    <source>
        <dbReference type="Proteomes" id="UP000244336"/>
    </source>
</evidence>
<dbReference type="EMBL" id="CM009754">
    <property type="protein sequence ID" value="PUZ51602.1"/>
    <property type="molecule type" value="Genomic_DNA"/>
</dbReference>
<dbReference type="InterPro" id="IPR021109">
    <property type="entry name" value="Peptidase_aspartic_dom_sf"/>
</dbReference>
<dbReference type="PANTHER" id="PTHR35046:SF26">
    <property type="entry name" value="RNA-DIRECTED DNA POLYMERASE"/>
    <property type="match status" value="1"/>
</dbReference>
<dbReference type="CDD" id="cd00303">
    <property type="entry name" value="retropepsin_like"/>
    <property type="match status" value="1"/>
</dbReference>
<dbReference type="STRING" id="1504633.A0A2T7D7N8"/>
<dbReference type="Gene3D" id="2.40.70.10">
    <property type="entry name" value="Acid Proteases"/>
    <property type="match status" value="1"/>
</dbReference>
<organism evidence="1 2">
    <name type="scientific">Panicum hallii var. hallii</name>
    <dbReference type="NCBI Taxonomy" id="1504633"/>
    <lineage>
        <taxon>Eukaryota</taxon>
        <taxon>Viridiplantae</taxon>
        <taxon>Streptophyta</taxon>
        <taxon>Embryophyta</taxon>
        <taxon>Tracheophyta</taxon>
        <taxon>Spermatophyta</taxon>
        <taxon>Magnoliopsida</taxon>
        <taxon>Liliopsida</taxon>
        <taxon>Poales</taxon>
        <taxon>Poaceae</taxon>
        <taxon>PACMAD clade</taxon>
        <taxon>Panicoideae</taxon>
        <taxon>Panicodae</taxon>
        <taxon>Paniceae</taxon>
        <taxon>Panicinae</taxon>
        <taxon>Panicum</taxon>
        <taxon>Panicum sect. Panicum</taxon>
    </lineage>
</organism>
<reference evidence="1 2" key="1">
    <citation type="submission" date="2018-04" db="EMBL/GenBank/DDBJ databases">
        <title>WGS assembly of Panicum hallii var. hallii HAL2.</title>
        <authorList>
            <person name="Lovell J."/>
            <person name="Jenkins J."/>
            <person name="Lowry D."/>
            <person name="Mamidi S."/>
            <person name="Sreedasyam A."/>
            <person name="Weng X."/>
            <person name="Barry K."/>
            <person name="Bonette J."/>
            <person name="Campitelli B."/>
            <person name="Daum C."/>
            <person name="Gordon S."/>
            <person name="Gould B."/>
            <person name="Lipzen A."/>
            <person name="MacQueen A."/>
            <person name="Palacio-Mejia J."/>
            <person name="Plott C."/>
            <person name="Shakirov E."/>
            <person name="Shu S."/>
            <person name="Yoshinaga Y."/>
            <person name="Zane M."/>
            <person name="Rokhsar D."/>
            <person name="Grimwood J."/>
            <person name="Schmutz J."/>
            <person name="Juenger T."/>
        </authorList>
    </citation>
    <scope>NUCLEOTIDE SEQUENCE [LARGE SCALE GENOMIC DNA]</scope>
    <source>
        <strain evidence="2">cv. HAL2</strain>
    </source>
</reference>
<dbReference type="AlphaFoldDB" id="A0A2T7D7N8"/>
<evidence type="ECO:0000313" key="1">
    <source>
        <dbReference type="EMBL" id="PUZ51602.1"/>
    </source>
</evidence>
<keyword evidence="2" id="KW-1185">Reference proteome</keyword>
<dbReference type="PANTHER" id="PTHR35046">
    <property type="entry name" value="ZINC KNUCKLE (CCHC-TYPE) FAMILY PROTEIN"/>
    <property type="match status" value="1"/>
</dbReference>
<name>A0A2T7D7N8_9POAL</name>
<dbReference type="OrthoDB" id="1747743at2759"/>
<protein>
    <submittedName>
        <fullName evidence="1">Uncharacterized protein</fullName>
    </submittedName>
</protein>
<dbReference type="Proteomes" id="UP000244336">
    <property type="component" value="Chromosome 6"/>
</dbReference>
<accession>A0A2T7D7N8</accession>